<dbReference type="InterPro" id="IPR008367">
    <property type="entry name" value="Regucalcin"/>
</dbReference>
<keyword evidence="24" id="KW-1185">Reference proteome</keyword>
<comment type="similarity">
    <text evidence="7">Belongs to the RNA 3'-terminal cyclase family. Type 2 subfamily.</text>
</comment>
<dbReference type="NCBIfam" id="TIGR03400">
    <property type="entry name" value="18S_RNA_Rcl1p"/>
    <property type="match status" value="1"/>
</dbReference>
<feature type="binding site" evidence="19">
    <location>
        <position position="703"/>
    </location>
    <ligand>
        <name>a divalent metal cation</name>
        <dbReference type="ChEBI" id="CHEBI:60240"/>
    </ligand>
</feature>
<keyword evidence="11" id="KW-0963">Cytoplasm</keyword>
<evidence type="ECO:0000256" key="3">
    <source>
        <dbReference type="ARBA" id="ARBA00001936"/>
    </source>
</evidence>
<keyword evidence="15" id="KW-0106">Calcium</keyword>
<dbReference type="GO" id="GO:0030234">
    <property type="term" value="F:enzyme regulator activity"/>
    <property type="evidence" value="ECO:0007669"/>
    <property type="project" value="InterPro"/>
</dbReference>
<dbReference type="GO" id="GO:0005737">
    <property type="term" value="C:cytoplasm"/>
    <property type="evidence" value="ECO:0007669"/>
    <property type="project" value="UniProtKB-SubCell"/>
</dbReference>
<comment type="cofactor">
    <cofactor evidence="2">
        <name>Ca(2+)</name>
        <dbReference type="ChEBI" id="CHEBI:29108"/>
    </cofactor>
</comment>
<dbReference type="AlphaFoldDB" id="A0AA36FJS8"/>
<dbReference type="GO" id="GO:0019853">
    <property type="term" value="P:L-ascorbic acid biosynthetic process"/>
    <property type="evidence" value="ECO:0007669"/>
    <property type="project" value="TreeGrafter"/>
</dbReference>
<dbReference type="GO" id="GO:0005509">
    <property type="term" value="F:calcium ion binding"/>
    <property type="evidence" value="ECO:0007669"/>
    <property type="project" value="InterPro"/>
</dbReference>
<evidence type="ECO:0000256" key="12">
    <source>
        <dbReference type="ARBA" id="ARBA00022517"/>
    </source>
</evidence>
<feature type="domain" description="SMP-30/Gluconolactonase/LRE-like region" evidence="22">
    <location>
        <begin position="414"/>
        <end position="535"/>
    </location>
</feature>
<dbReference type="Gene3D" id="3.65.10.20">
    <property type="entry name" value="RNA 3'-terminal phosphate cyclase domain"/>
    <property type="match status" value="1"/>
</dbReference>
<dbReference type="PRINTS" id="PR01791">
    <property type="entry name" value="REGUCALCIN"/>
</dbReference>
<evidence type="ECO:0000256" key="19">
    <source>
        <dbReference type="PIRSR" id="PIRSR605511-2"/>
    </source>
</evidence>
<dbReference type="PANTHER" id="PTHR10907">
    <property type="entry name" value="REGUCALCIN"/>
    <property type="match status" value="1"/>
</dbReference>
<dbReference type="InterPro" id="IPR005511">
    <property type="entry name" value="SMP-30"/>
</dbReference>
<evidence type="ECO:0000256" key="8">
    <source>
        <dbReference type="ARBA" id="ARBA00008853"/>
    </source>
</evidence>
<dbReference type="InterPro" id="IPR013791">
    <property type="entry name" value="RNA3'-term_phos_cycl_insert"/>
</dbReference>
<dbReference type="InterPro" id="IPR011042">
    <property type="entry name" value="6-blade_b-propeller_TolB-like"/>
</dbReference>
<name>A0AA36FJS8_OCTVU</name>
<accession>A0AA36FJS8</accession>
<feature type="binding site" evidence="19">
    <location>
        <position position="651"/>
    </location>
    <ligand>
        <name>substrate</name>
    </ligand>
</feature>
<evidence type="ECO:0000256" key="14">
    <source>
        <dbReference type="ARBA" id="ARBA00022801"/>
    </source>
</evidence>
<dbReference type="EC" id="3.1.1.17" evidence="9"/>
<dbReference type="Proteomes" id="UP001162480">
    <property type="component" value="Chromosome 19"/>
</dbReference>
<comment type="similarity">
    <text evidence="8">Belongs to the SMP-30/CGR1 family.</text>
</comment>
<dbReference type="PANTHER" id="PTHR10907:SF47">
    <property type="entry name" value="REGUCALCIN"/>
    <property type="match status" value="1"/>
</dbReference>
<dbReference type="FunFam" id="2.120.10.30:FF:000027">
    <property type="entry name" value="Regucalcin homologue"/>
    <property type="match status" value="1"/>
</dbReference>
<dbReference type="CDD" id="cd00875">
    <property type="entry name" value="RNA_Cyclase_Class_I"/>
    <property type="match status" value="1"/>
</dbReference>
<dbReference type="InterPro" id="IPR023797">
    <property type="entry name" value="RNA3'_phos_cyclase_dom"/>
</dbReference>
<reference evidence="23" key="1">
    <citation type="submission" date="2023-08" db="EMBL/GenBank/DDBJ databases">
        <authorList>
            <person name="Alioto T."/>
            <person name="Alioto T."/>
            <person name="Gomez Garrido J."/>
        </authorList>
    </citation>
    <scope>NUCLEOTIDE SEQUENCE</scope>
</reference>
<feature type="domain" description="RNA 3'-terminal phosphate cyclase insert" evidence="21">
    <location>
        <begin position="182"/>
        <end position="287"/>
    </location>
</feature>
<evidence type="ECO:0000256" key="6">
    <source>
        <dbReference type="ARBA" id="ARBA00004604"/>
    </source>
</evidence>
<evidence type="ECO:0000256" key="2">
    <source>
        <dbReference type="ARBA" id="ARBA00001913"/>
    </source>
</evidence>
<evidence type="ECO:0000256" key="4">
    <source>
        <dbReference type="ARBA" id="ARBA00001946"/>
    </source>
</evidence>
<dbReference type="GO" id="GO:0004341">
    <property type="term" value="F:gluconolactonase activity"/>
    <property type="evidence" value="ECO:0007669"/>
    <property type="project" value="UniProtKB-EC"/>
</dbReference>
<dbReference type="GO" id="GO:0005730">
    <property type="term" value="C:nucleolus"/>
    <property type="evidence" value="ECO:0007669"/>
    <property type="project" value="UniProtKB-SubCell"/>
</dbReference>
<feature type="binding site" evidence="19">
    <location>
        <position position="568"/>
    </location>
    <ligand>
        <name>a divalent metal cation</name>
        <dbReference type="ChEBI" id="CHEBI:60240"/>
    </ligand>
</feature>
<keyword evidence="19" id="KW-0862">Zinc</keyword>
<dbReference type="Pfam" id="PF05189">
    <property type="entry name" value="RTC_insert"/>
    <property type="match status" value="1"/>
</dbReference>
<feature type="domain" description="SMP-30/Gluconolactonase/LRE-like region" evidence="22">
    <location>
        <begin position="567"/>
        <end position="816"/>
    </location>
</feature>
<dbReference type="PRINTS" id="PR01790">
    <property type="entry name" value="SMP30FAMILY"/>
</dbReference>
<evidence type="ECO:0000256" key="13">
    <source>
        <dbReference type="ARBA" id="ARBA00022723"/>
    </source>
</evidence>
<dbReference type="EMBL" id="OX597832">
    <property type="protein sequence ID" value="CAI9736748.1"/>
    <property type="molecule type" value="Genomic_DNA"/>
</dbReference>
<gene>
    <name evidence="23" type="ORF">OCTVUL_1B020921</name>
</gene>
<feature type="binding site" evidence="19">
    <location>
        <position position="757"/>
    </location>
    <ligand>
        <name>a divalent metal cation</name>
        <dbReference type="ChEBI" id="CHEBI:60240"/>
    </ligand>
</feature>
<evidence type="ECO:0000259" key="22">
    <source>
        <dbReference type="Pfam" id="PF08450"/>
    </source>
</evidence>
<organism evidence="23 24">
    <name type="scientific">Octopus vulgaris</name>
    <name type="common">Common octopus</name>
    <dbReference type="NCBI Taxonomy" id="6645"/>
    <lineage>
        <taxon>Eukaryota</taxon>
        <taxon>Metazoa</taxon>
        <taxon>Spiralia</taxon>
        <taxon>Lophotrochozoa</taxon>
        <taxon>Mollusca</taxon>
        <taxon>Cephalopoda</taxon>
        <taxon>Coleoidea</taxon>
        <taxon>Octopodiformes</taxon>
        <taxon>Octopoda</taxon>
        <taxon>Incirrata</taxon>
        <taxon>Octopodidae</taxon>
        <taxon>Octopus</taxon>
    </lineage>
</organism>
<evidence type="ECO:0000256" key="1">
    <source>
        <dbReference type="ARBA" id="ARBA00001589"/>
    </source>
</evidence>
<evidence type="ECO:0000256" key="9">
    <source>
        <dbReference type="ARBA" id="ARBA00013227"/>
    </source>
</evidence>
<feature type="domain" description="RNA 3'-terminal phosphate cyclase" evidence="20">
    <location>
        <begin position="8"/>
        <end position="341"/>
    </location>
</feature>
<evidence type="ECO:0000256" key="10">
    <source>
        <dbReference type="ARBA" id="ARBA00016808"/>
    </source>
</evidence>
<keyword evidence="16" id="KW-0539">Nucleus</keyword>
<evidence type="ECO:0000256" key="15">
    <source>
        <dbReference type="ARBA" id="ARBA00022837"/>
    </source>
</evidence>
<dbReference type="SUPFAM" id="SSF55205">
    <property type="entry name" value="EPT/RTPC-like"/>
    <property type="match status" value="1"/>
</dbReference>
<proteinExistence type="inferred from homology"/>
<comment type="cofactor">
    <cofactor evidence="3">
        <name>Mn(2+)</name>
        <dbReference type="ChEBI" id="CHEBI:29035"/>
    </cofactor>
</comment>
<feature type="active site" description="Proton donor/acceptor" evidence="18">
    <location>
        <position position="757"/>
    </location>
</feature>
<comment type="catalytic activity">
    <reaction evidence="1">
        <text>D-glucono-1,5-lactone + H2O = D-gluconate + H(+)</text>
        <dbReference type="Rhea" id="RHEA:10440"/>
        <dbReference type="ChEBI" id="CHEBI:15377"/>
        <dbReference type="ChEBI" id="CHEBI:15378"/>
        <dbReference type="ChEBI" id="CHEBI:16217"/>
        <dbReference type="ChEBI" id="CHEBI:18391"/>
        <dbReference type="EC" id="3.1.1.17"/>
    </reaction>
</comment>
<dbReference type="SUPFAM" id="SSF63829">
    <property type="entry name" value="Calcium-dependent phosphotriesterase"/>
    <property type="match status" value="2"/>
</dbReference>
<dbReference type="Gene3D" id="2.120.10.30">
    <property type="entry name" value="TolB, C-terminal domain"/>
    <property type="match status" value="2"/>
</dbReference>
<evidence type="ECO:0000313" key="23">
    <source>
        <dbReference type="EMBL" id="CAI9736748.1"/>
    </source>
</evidence>
<evidence type="ECO:0000256" key="18">
    <source>
        <dbReference type="PIRSR" id="PIRSR605511-1"/>
    </source>
</evidence>
<keyword evidence="14" id="KW-0378">Hydrolase</keyword>
<sequence length="853" mass="95531">MSEKKLLEYEGCNFFRPRLVLSILSGKSVRITNIRSRDDNPGLQEFELSFISLLEKLSNGSKVVINETGTTILFHPGMLSGGSFDHECSIGRAVSYYIEPLFCLAPFAKKPLKVVLRGVTHNLDDASVDHMKFSSLPVLKRFLGTDEDLELKITRRGPAPDGGGEAVFSCPCQQKLRPIQYTDPGRVKKIRGIAWCAKVSPGTLNRLMESAKDVLSEFIRDIYIHSDHCKGKECGKSPGFGLTLVAETTKGTFLAAEAISNPKGSDKGPSVAEDVGKKAAYLLLEEIYRGGCVDSLNQSMAALFMVLGSQDVSKLQIGQLTPYTIGVMRLIRDFFKVLFKVEEAKEEDSYDDEELKTVYIYRLRMSVSVAAKNIFPVIGESPHWEESSKSLLFIDIVTAGYYRWNSLDGTCEEIHAGTMGRFNTPSDFVKEAGCLYRIDKDLKPFAFKEKINVSNGITWSTDDRTMFYTHSIPRKIFSYDYDIHSGEASREQVVVDFTDKEWSEYGMPDGMTTDVMDKLWVAAFKSSRVFQIDPETDTKLLKHRNKSFFRDKMSVSVALKNICQETGEAPHWEESTKTLLFVDVQIGGIHKWNTVDNAHTKCKADGTVSFIIPRESGGYVVSCGTKLADFDWESQQVKSFVDVEPDKPENRFNDGKCDSHGRLWAGTMEEFLGELKATEAGHLYRLDKDRSLHTIKDKINISNGLAWTSDDKTMFYTHSTPRKVFSYDYDISTGEMSREQVVVDFEGKELHEFGIPDGMAIDLNDKIWLACFASSQVFQIDPETGKILMSVKFPASQITSCCFGGPNYDELYVTSSATFFTEEQLQDKEKFAGSVFKVTGLGAKGKAAPNFHG</sequence>
<dbReference type="Pfam" id="PF01137">
    <property type="entry name" value="RTC"/>
    <property type="match status" value="1"/>
</dbReference>
<evidence type="ECO:0000259" key="21">
    <source>
        <dbReference type="Pfam" id="PF05189"/>
    </source>
</evidence>
<comment type="subcellular location">
    <subcellularLocation>
        <location evidence="5">Cytoplasm</location>
    </subcellularLocation>
    <subcellularLocation>
        <location evidence="6">Nucleus</location>
        <location evidence="6">Nucleolus</location>
    </subcellularLocation>
</comment>
<evidence type="ECO:0000256" key="16">
    <source>
        <dbReference type="ARBA" id="ARBA00023242"/>
    </source>
</evidence>
<keyword evidence="12" id="KW-0690">Ribosome biogenesis</keyword>
<protein>
    <recommendedName>
        <fullName evidence="10">Regucalcin</fullName>
        <ecNumber evidence="9">3.1.1.17</ecNumber>
    </recommendedName>
    <alternativeName>
        <fullName evidence="17">Gluconolactonase</fullName>
    </alternativeName>
</protein>
<keyword evidence="13 19" id="KW-0479">Metal-binding</keyword>
<dbReference type="Gene3D" id="3.30.360.20">
    <property type="entry name" value="RNA 3'-terminal phosphate cyclase, insert domain"/>
    <property type="match status" value="1"/>
</dbReference>
<dbReference type="InterPro" id="IPR016443">
    <property type="entry name" value="RNA3'_term_phos_cyc_type_2"/>
</dbReference>
<dbReference type="FunFam" id="3.30.360.20:FF:000004">
    <property type="entry name" value="18S rRNA biogenesis protein"/>
    <property type="match status" value="1"/>
</dbReference>
<evidence type="ECO:0000313" key="24">
    <source>
        <dbReference type="Proteomes" id="UP001162480"/>
    </source>
</evidence>
<comment type="cofactor">
    <cofactor evidence="19">
        <name>Zn(2+)</name>
        <dbReference type="ChEBI" id="CHEBI:29105"/>
    </cofactor>
    <text evidence="19">Binds 1 divalent metal cation per subunit.</text>
</comment>
<evidence type="ECO:0000256" key="17">
    <source>
        <dbReference type="ARBA" id="ARBA00032464"/>
    </source>
</evidence>
<dbReference type="InterPro" id="IPR013658">
    <property type="entry name" value="SGL"/>
</dbReference>
<evidence type="ECO:0000256" key="7">
    <source>
        <dbReference type="ARBA" id="ARBA00007089"/>
    </source>
</evidence>
<comment type="cofactor">
    <cofactor evidence="4">
        <name>Mg(2+)</name>
        <dbReference type="ChEBI" id="CHEBI:18420"/>
    </cofactor>
</comment>
<dbReference type="InterPro" id="IPR036553">
    <property type="entry name" value="RPTC_insert"/>
</dbReference>
<dbReference type="Pfam" id="PF08450">
    <property type="entry name" value="SGL"/>
    <property type="match status" value="2"/>
</dbReference>
<evidence type="ECO:0000256" key="11">
    <source>
        <dbReference type="ARBA" id="ARBA00022490"/>
    </source>
</evidence>
<feature type="binding site" evidence="19">
    <location>
        <position position="653"/>
    </location>
    <ligand>
        <name>substrate</name>
    </ligand>
</feature>
<dbReference type="InterPro" id="IPR013792">
    <property type="entry name" value="RNA3'P_cycl/enolpyr_Trfase_a/b"/>
</dbReference>
<dbReference type="GO" id="GO:0042254">
    <property type="term" value="P:ribosome biogenesis"/>
    <property type="evidence" value="ECO:0007669"/>
    <property type="project" value="UniProtKB-KW"/>
</dbReference>
<evidence type="ECO:0000259" key="20">
    <source>
        <dbReference type="Pfam" id="PF01137"/>
    </source>
</evidence>
<evidence type="ECO:0000256" key="5">
    <source>
        <dbReference type="ARBA" id="ARBA00004496"/>
    </source>
</evidence>
<dbReference type="InterPro" id="IPR037136">
    <property type="entry name" value="RNA3'_phos_cyclase_dom_sf"/>
</dbReference>